<dbReference type="Proteomes" id="UP000441208">
    <property type="component" value="Unassembled WGS sequence"/>
</dbReference>
<evidence type="ECO:0000313" key="7">
    <source>
        <dbReference type="Proteomes" id="UP000440732"/>
    </source>
</evidence>
<reference evidence="5 6" key="1">
    <citation type="submission" date="2018-08" db="EMBL/GenBank/DDBJ databases">
        <title>Genomic investigation of the strawberry pathogen Phytophthora fragariae indicates pathogenicity is determined by transcriptional variation in three key races.</title>
        <authorList>
            <person name="Adams T.M."/>
            <person name="Armitage A.D."/>
            <person name="Sobczyk M.K."/>
            <person name="Bates H.J."/>
            <person name="Dunwell J.M."/>
            <person name="Nellist C.F."/>
            <person name="Harrison R.J."/>
        </authorList>
    </citation>
    <scope>NUCLEOTIDE SEQUENCE [LARGE SCALE GENOMIC DNA]</scope>
    <source>
        <strain evidence="4 6">A4</strain>
        <strain evidence="3 7">NOV-5</strain>
        <strain evidence="2 8">NOV-71</strain>
        <strain evidence="1 5">NOV-9</strain>
    </source>
</reference>
<dbReference type="AlphaFoldDB" id="A0A6A3FZV1"/>
<evidence type="ECO:0000313" key="3">
    <source>
        <dbReference type="EMBL" id="KAE9072687.1"/>
    </source>
</evidence>
<evidence type="ECO:0000313" key="8">
    <source>
        <dbReference type="Proteomes" id="UP000441208"/>
    </source>
</evidence>
<dbReference type="EMBL" id="QXGE01004308">
    <property type="protein sequence ID" value="KAE9271118.1"/>
    <property type="molecule type" value="Genomic_DNA"/>
</dbReference>
<dbReference type="Proteomes" id="UP000440732">
    <property type="component" value="Unassembled WGS sequence"/>
</dbReference>
<dbReference type="EMBL" id="QXGF01000001">
    <property type="protein sequence ID" value="KAE8950423.1"/>
    <property type="molecule type" value="Genomic_DNA"/>
</dbReference>
<proteinExistence type="predicted"/>
<sequence length="102" mass="10700">MGNWVQRLHGCHLAWVTSGLEQTASSSTTALRGALALADARDERVSRPHELDEVAVLGGSAAAEEAAAALLELDAVVAVDGQALVAAVEQVAHSRNWVSEWT</sequence>
<evidence type="ECO:0000313" key="1">
    <source>
        <dbReference type="EMBL" id="KAE8950423.1"/>
    </source>
</evidence>
<protein>
    <submittedName>
        <fullName evidence="1">Uncharacterized protein</fullName>
    </submittedName>
</protein>
<evidence type="ECO:0000313" key="5">
    <source>
        <dbReference type="Proteomes" id="UP000429523"/>
    </source>
</evidence>
<organism evidence="1 5">
    <name type="scientific">Phytophthora fragariae</name>
    <dbReference type="NCBI Taxonomy" id="53985"/>
    <lineage>
        <taxon>Eukaryota</taxon>
        <taxon>Sar</taxon>
        <taxon>Stramenopiles</taxon>
        <taxon>Oomycota</taxon>
        <taxon>Peronosporomycetes</taxon>
        <taxon>Peronosporales</taxon>
        <taxon>Peronosporaceae</taxon>
        <taxon>Phytophthora</taxon>
    </lineage>
</organism>
<dbReference type="Proteomes" id="UP000437068">
    <property type="component" value="Unassembled WGS sequence"/>
</dbReference>
<accession>A0A6A3FZV1</accession>
<gene>
    <name evidence="4" type="ORF">PF001_g28523</name>
    <name evidence="3" type="ORF">PF006_g28875</name>
    <name evidence="2" type="ORF">PF007_g28714</name>
    <name evidence="1" type="ORF">PF009_g63</name>
</gene>
<name>A0A6A3FZV1_9STRA</name>
<dbReference type="EMBL" id="QXFZ01004078">
    <property type="protein sequence ID" value="KAE9065825.1"/>
    <property type="molecule type" value="Genomic_DNA"/>
</dbReference>
<comment type="caution">
    <text evidence="1">The sequence shown here is derived from an EMBL/GenBank/DDBJ whole genome shotgun (WGS) entry which is preliminary data.</text>
</comment>
<evidence type="ECO:0000313" key="4">
    <source>
        <dbReference type="EMBL" id="KAE9271118.1"/>
    </source>
</evidence>
<evidence type="ECO:0000313" key="6">
    <source>
        <dbReference type="Proteomes" id="UP000437068"/>
    </source>
</evidence>
<dbReference type="Proteomes" id="UP000429523">
    <property type="component" value="Unassembled WGS sequence"/>
</dbReference>
<evidence type="ECO:0000313" key="2">
    <source>
        <dbReference type="EMBL" id="KAE9065825.1"/>
    </source>
</evidence>
<dbReference type="EMBL" id="QXGA01004528">
    <property type="protein sequence ID" value="KAE9072687.1"/>
    <property type="molecule type" value="Genomic_DNA"/>
</dbReference>